<dbReference type="EMBL" id="ACFC01000017">
    <property type="protein sequence ID" value="EEE04186.1"/>
    <property type="molecule type" value="Genomic_DNA"/>
</dbReference>
<dbReference type="AlphaFoldDB" id="B9BY92"/>
<evidence type="ECO:0000313" key="1">
    <source>
        <dbReference type="EMBL" id="EEE04186.1"/>
    </source>
</evidence>
<protein>
    <submittedName>
        <fullName evidence="1">Uncharacterized protein</fullName>
    </submittedName>
</protein>
<organism evidence="1 2">
    <name type="scientific">Burkholderia multivorans CGD2</name>
    <dbReference type="NCBI Taxonomy" id="513052"/>
    <lineage>
        <taxon>Bacteria</taxon>
        <taxon>Pseudomonadati</taxon>
        <taxon>Pseudomonadota</taxon>
        <taxon>Betaproteobacteria</taxon>
        <taxon>Burkholderiales</taxon>
        <taxon>Burkholderiaceae</taxon>
        <taxon>Burkholderia</taxon>
        <taxon>Burkholderia cepacia complex</taxon>
    </lineage>
</organism>
<proteinExistence type="predicted"/>
<name>B9BY92_9BURK</name>
<evidence type="ECO:0000313" key="2">
    <source>
        <dbReference type="Proteomes" id="UP000004535"/>
    </source>
</evidence>
<sequence>MLRITEYRACRGARGAPSRAEIGRRVRLNLGAVHGSRRLEAADVAVRKRNRGVSSLY</sequence>
<comment type="caution">
    <text evidence="1">The sequence shown here is derived from an EMBL/GenBank/DDBJ whole genome shotgun (WGS) entry which is preliminary data.</text>
</comment>
<reference evidence="1 2" key="1">
    <citation type="journal article" date="2012" name="J. Bacteriol.">
        <title>Draft Genome Sequence Determination for Cystic Fibrosis and Chronic Granulomatous Disease Burkholderia multivorans Isolates.</title>
        <authorList>
            <person name="Varga J.J."/>
            <person name="Losada L."/>
            <person name="Zelazny A.M."/>
            <person name="Brinkac L."/>
            <person name="Harkins D."/>
            <person name="Radune D."/>
            <person name="Hostetler J."/>
            <person name="Sampaio E.P."/>
            <person name="Ronning C.M."/>
            <person name="Nierman W.C."/>
            <person name="Greenberg D.E."/>
            <person name="Holland S.M."/>
            <person name="Goldberg J.B."/>
        </authorList>
    </citation>
    <scope>NUCLEOTIDE SEQUENCE [LARGE SCALE GENOMIC DNA]</scope>
    <source>
        <strain evidence="1 2">CGD2</strain>
    </source>
</reference>
<gene>
    <name evidence="1" type="ORF">BURMUCGD2_1756</name>
</gene>
<accession>B9BY92</accession>
<dbReference type="Proteomes" id="UP000004535">
    <property type="component" value="Unassembled WGS sequence"/>
</dbReference>